<dbReference type="SFLD" id="SFLDG01168">
    <property type="entry name" value="Ferric_reductase_subgroup_(FRE"/>
    <property type="match status" value="1"/>
</dbReference>
<dbReference type="OrthoDB" id="167398at2759"/>
<keyword evidence="7" id="KW-0249">Electron transport</keyword>
<feature type="chain" id="PRO_5003442321" description="FAD-binding FR-type domain-containing protein" evidence="14">
    <location>
        <begin position="17"/>
        <end position="699"/>
    </location>
</feature>
<evidence type="ECO:0000256" key="5">
    <source>
        <dbReference type="ARBA" id="ARBA00022692"/>
    </source>
</evidence>
<dbReference type="InterPro" id="IPR013130">
    <property type="entry name" value="Fe3_Rdtase_TM_dom"/>
</dbReference>
<feature type="transmembrane region" description="Helical" evidence="13">
    <location>
        <begin position="152"/>
        <end position="175"/>
    </location>
</feature>
<dbReference type="Pfam" id="PF08030">
    <property type="entry name" value="NAD_binding_6"/>
    <property type="match status" value="1"/>
</dbReference>
<dbReference type="PANTHER" id="PTHR32361:SF9">
    <property type="entry name" value="FERRIC REDUCTASE TRANSMEMBRANE COMPONENT 3-RELATED"/>
    <property type="match status" value="1"/>
</dbReference>
<dbReference type="InterPro" id="IPR051410">
    <property type="entry name" value="Ferric/Cupric_Reductase"/>
</dbReference>
<dbReference type="EMBL" id="GL996499">
    <property type="protein sequence ID" value="EGW35516.1"/>
    <property type="molecule type" value="Genomic_DNA"/>
</dbReference>
<evidence type="ECO:0000256" key="1">
    <source>
        <dbReference type="ARBA" id="ARBA00004141"/>
    </source>
</evidence>
<dbReference type="SFLD" id="SFLDS00052">
    <property type="entry name" value="Ferric_Reductase_Domain"/>
    <property type="match status" value="1"/>
</dbReference>
<dbReference type="CDD" id="cd06186">
    <property type="entry name" value="NOX_Duox_like_FAD_NADP"/>
    <property type="match status" value="1"/>
</dbReference>
<dbReference type="GO" id="GO:0006826">
    <property type="term" value="P:iron ion transport"/>
    <property type="evidence" value="ECO:0007669"/>
    <property type="project" value="TreeGrafter"/>
</dbReference>
<reference evidence="16 17" key="1">
    <citation type="journal article" date="2011" name="Proc. Natl. Acad. Sci. U.S.A.">
        <title>Comparative genomics of xylose-fermenting fungi for enhanced biofuel production.</title>
        <authorList>
            <person name="Wohlbach D.J."/>
            <person name="Kuo A."/>
            <person name="Sato T.K."/>
            <person name="Potts K.M."/>
            <person name="Salamov A.A."/>
            <person name="LaButti K.M."/>
            <person name="Sun H."/>
            <person name="Clum A."/>
            <person name="Pangilinan J.L."/>
            <person name="Lindquist E.A."/>
            <person name="Lucas S."/>
            <person name="Lapidus A."/>
            <person name="Jin M."/>
            <person name="Gunawan C."/>
            <person name="Balan V."/>
            <person name="Dale B.E."/>
            <person name="Jeffries T.W."/>
            <person name="Zinkel R."/>
            <person name="Barry K.W."/>
            <person name="Grigoriev I.V."/>
            <person name="Gasch A.P."/>
        </authorList>
    </citation>
    <scope>NUCLEOTIDE SEQUENCE [LARGE SCALE GENOMIC DNA]</scope>
    <source>
        <strain evidence="17">NRRL Y-27907 / 11-Y1</strain>
    </source>
</reference>
<keyword evidence="12" id="KW-0325">Glycoprotein</keyword>
<keyword evidence="14" id="KW-0732">Signal</keyword>
<dbReference type="HOGENOM" id="CLU_010365_4_0_1"/>
<proteinExistence type="inferred from homology"/>
<keyword evidence="8 13" id="KW-1133">Transmembrane helix</keyword>
<gene>
    <name evidence="16" type="ORF">SPAPADRAFT_146854</name>
</gene>
<feature type="transmembrane region" description="Helical" evidence="13">
    <location>
        <begin position="339"/>
        <end position="362"/>
    </location>
</feature>
<keyword evidence="6" id="KW-0274">FAD</keyword>
<dbReference type="eggNOG" id="KOG0039">
    <property type="taxonomic scope" value="Eukaryota"/>
</dbReference>
<dbReference type="PROSITE" id="PS51384">
    <property type="entry name" value="FAD_FR"/>
    <property type="match status" value="1"/>
</dbReference>
<dbReference type="InterPro" id="IPR017927">
    <property type="entry name" value="FAD-bd_FR_type"/>
</dbReference>
<evidence type="ECO:0000256" key="7">
    <source>
        <dbReference type="ARBA" id="ARBA00022982"/>
    </source>
</evidence>
<dbReference type="InterPro" id="IPR013121">
    <property type="entry name" value="Fe_red_NAD-bd_6"/>
</dbReference>
<dbReference type="Proteomes" id="UP000000709">
    <property type="component" value="Unassembled WGS sequence"/>
</dbReference>
<dbReference type="Gene3D" id="3.40.50.80">
    <property type="entry name" value="Nucleotide-binding domain of ferredoxin-NADP reductase (FNR) module"/>
    <property type="match status" value="1"/>
</dbReference>
<keyword evidence="5 13" id="KW-0812">Transmembrane</keyword>
<protein>
    <recommendedName>
        <fullName evidence="15">FAD-binding FR-type domain-containing protein</fullName>
    </recommendedName>
</protein>
<organism evidence="17">
    <name type="scientific">Spathaspora passalidarum (strain NRRL Y-27907 / 11-Y1)</name>
    <dbReference type="NCBI Taxonomy" id="619300"/>
    <lineage>
        <taxon>Eukaryota</taxon>
        <taxon>Fungi</taxon>
        <taxon>Dikarya</taxon>
        <taxon>Ascomycota</taxon>
        <taxon>Saccharomycotina</taxon>
        <taxon>Pichiomycetes</taxon>
        <taxon>Debaryomycetaceae</taxon>
        <taxon>Spathaspora</taxon>
    </lineage>
</organism>
<dbReference type="FunCoup" id="G3AH86">
    <property type="interactions" value="394"/>
</dbReference>
<dbReference type="Pfam" id="PF01794">
    <property type="entry name" value="Ferric_reduct"/>
    <property type="match status" value="1"/>
</dbReference>
<sequence>MKILCLVFIFAIGALAHGSGLEFYKQAAPLYGCNYIISYTGYHFCPPTDKTCLCTNENSVATIAGCLANTNSNTTYVVDHFVPEYCHEYYLTELEPDWYNKALEYFNKNARNASEVEATETPIDFPIRFEQAELERYQATSINYFNNRDDSIWYGVALFGFWLVVLIIAAVSHWSKILFPGFIKKMTGPISNFWRKYISAPALLGKRKAQFMPGFKVLDSLIPSRYESIVVALFYIVTIITQSINLKAIENDPVYGTKYAAEMRYVGDRTGIVGTIIMPLVMLFAGRNNFLQWLCGINYATFLCYHRHIARVMFMLVVVHSVTYSIFEEEYYYSDFKQPWFYWGVIATTIGGFMLIQSILYLRRYWYEMFLFIHIVFAAVYIAGTWIHIVNLGYGIILYPSVAVWCFDRLVRLCRLTYFGFPESTLTLVGNETIKVTIPKPRYWSPIPGGHAFIHFIKPTYFWQSHPFTFTSSAEENNIVMYIKLKGGVTHSLYKLLNKSPGKTMIMRVGVEGPYGEATPAKYSDKAVFIAGGNGIPGIYSEIYDIGLRAPKASKQVLKLIWVIRDYASISWFHEELKTLQNTNIDITIYVTRPSNFSKIEESNSSKEGSIKSSELVNSYESVDVIEQLKELSHIHFKEGRPNLEQLVQDEVKDSPGSIAFVVCGHPIMVDEVRYQCVKNIGNPEKKRVDFYEQLQVWA</sequence>
<comment type="subcellular location">
    <subcellularLocation>
        <location evidence="1">Membrane</location>
        <topology evidence="1">Multi-pass membrane protein</topology>
    </subcellularLocation>
</comment>
<evidence type="ECO:0000256" key="8">
    <source>
        <dbReference type="ARBA" id="ARBA00022989"/>
    </source>
</evidence>
<dbReference type="OMA" id="DEVCCRD"/>
<evidence type="ECO:0000313" key="17">
    <source>
        <dbReference type="Proteomes" id="UP000000709"/>
    </source>
</evidence>
<evidence type="ECO:0000256" key="13">
    <source>
        <dbReference type="SAM" id="Phobius"/>
    </source>
</evidence>
<dbReference type="RefSeq" id="XP_007372928.1">
    <property type="nucleotide sequence ID" value="XM_007372866.1"/>
</dbReference>
<evidence type="ECO:0000256" key="2">
    <source>
        <dbReference type="ARBA" id="ARBA00006278"/>
    </source>
</evidence>
<dbReference type="AlphaFoldDB" id="G3AH86"/>
<accession>G3AH86</accession>
<dbReference type="PANTHER" id="PTHR32361">
    <property type="entry name" value="FERRIC/CUPRIC REDUCTASE TRANSMEMBRANE COMPONENT"/>
    <property type="match status" value="1"/>
</dbReference>
<dbReference type="InterPro" id="IPR013112">
    <property type="entry name" value="FAD-bd_8"/>
</dbReference>
<feature type="domain" description="FAD-binding FR-type" evidence="15">
    <location>
        <begin position="403"/>
        <end position="521"/>
    </location>
</feature>
<keyword evidence="3" id="KW-0813">Transport</keyword>
<evidence type="ECO:0000256" key="14">
    <source>
        <dbReference type="SAM" id="SignalP"/>
    </source>
</evidence>
<dbReference type="GO" id="GO:0015677">
    <property type="term" value="P:copper ion import"/>
    <property type="evidence" value="ECO:0007669"/>
    <property type="project" value="TreeGrafter"/>
</dbReference>
<evidence type="ECO:0000256" key="12">
    <source>
        <dbReference type="ARBA" id="ARBA00023180"/>
    </source>
</evidence>
<evidence type="ECO:0000313" key="16">
    <source>
        <dbReference type="EMBL" id="EGW35516.1"/>
    </source>
</evidence>
<dbReference type="Pfam" id="PF08022">
    <property type="entry name" value="FAD_binding_8"/>
    <property type="match status" value="1"/>
</dbReference>
<evidence type="ECO:0000256" key="6">
    <source>
        <dbReference type="ARBA" id="ARBA00022827"/>
    </source>
</evidence>
<dbReference type="InterPro" id="IPR039261">
    <property type="entry name" value="FNR_nucleotide-bd"/>
</dbReference>
<dbReference type="KEGG" id="spaa:SPAPADRAFT_146854"/>
<dbReference type="InParanoid" id="G3AH86"/>
<dbReference type="SUPFAM" id="SSF52343">
    <property type="entry name" value="Ferredoxin reductase-like, C-terminal NADP-linked domain"/>
    <property type="match status" value="1"/>
</dbReference>
<keyword evidence="17" id="KW-1185">Reference proteome</keyword>
<evidence type="ECO:0000256" key="9">
    <source>
        <dbReference type="ARBA" id="ARBA00023002"/>
    </source>
</evidence>
<keyword evidence="10" id="KW-0406">Ion transport</keyword>
<keyword evidence="4" id="KW-0285">Flavoprotein</keyword>
<evidence type="ECO:0000256" key="10">
    <source>
        <dbReference type="ARBA" id="ARBA00023065"/>
    </source>
</evidence>
<feature type="signal peptide" evidence="14">
    <location>
        <begin position="1"/>
        <end position="16"/>
    </location>
</feature>
<evidence type="ECO:0000256" key="11">
    <source>
        <dbReference type="ARBA" id="ARBA00023136"/>
    </source>
</evidence>
<keyword evidence="11 13" id="KW-0472">Membrane</keyword>
<dbReference type="GeneID" id="18870728"/>
<feature type="transmembrane region" description="Helical" evidence="13">
    <location>
        <begin position="269"/>
        <end position="287"/>
    </location>
</feature>
<feature type="transmembrane region" description="Helical" evidence="13">
    <location>
        <begin position="369"/>
        <end position="387"/>
    </location>
</feature>
<name>G3AH86_SPAPN</name>
<evidence type="ECO:0000259" key="15">
    <source>
        <dbReference type="PROSITE" id="PS51384"/>
    </source>
</evidence>
<comment type="similarity">
    <text evidence="2">Belongs to the ferric reductase (FRE) family.</text>
</comment>
<feature type="transmembrane region" description="Helical" evidence="13">
    <location>
        <begin position="308"/>
        <end position="327"/>
    </location>
</feature>
<dbReference type="GO" id="GO:0005886">
    <property type="term" value="C:plasma membrane"/>
    <property type="evidence" value="ECO:0007669"/>
    <property type="project" value="TreeGrafter"/>
</dbReference>
<evidence type="ECO:0000256" key="3">
    <source>
        <dbReference type="ARBA" id="ARBA00022448"/>
    </source>
</evidence>
<dbReference type="GO" id="GO:0000293">
    <property type="term" value="F:ferric-chelate reductase activity"/>
    <property type="evidence" value="ECO:0007669"/>
    <property type="project" value="UniProtKB-ARBA"/>
</dbReference>
<keyword evidence="9" id="KW-0560">Oxidoreductase</keyword>
<evidence type="ECO:0000256" key="4">
    <source>
        <dbReference type="ARBA" id="ARBA00022630"/>
    </source>
</evidence>
<dbReference type="GO" id="GO:0006879">
    <property type="term" value="P:intracellular iron ion homeostasis"/>
    <property type="evidence" value="ECO:0007669"/>
    <property type="project" value="TreeGrafter"/>
</dbReference>